<comment type="catalytic activity">
    <reaction evidence="8">
        <text>Couples ATP hydrolysis with the unwinding of duplex DNA by translocating in the 3'-5' direction.</text>
        <dbReference type="EC" id="5.6.2.4"/>
    </reaction>
</comment>
<evidence type="ECO:0000256" key="10">
    <source>
        <dbReference type="ARBA" id="ARBA00048988"/>
    </source>
</evidence>
<dbReference type="Pfam" id="PF13361">
    <property type="entry name" value="UvrD_C"/>
    <property type="match status" value="1"/>
</dbReference>
<dbReference type="EC" id="5.6.2.4" evidence="9"/>
<dbReference type="GO" id="GO:0005829">
    <property type="term" value="C:cytosol"/>
    <property type="evidence" value="ECO:0007669"/>
    <property type="project" value="TreeGrafter"/>
</dbReference>
<dbReference type="GO" id="GO:0000725">
    <property type="term" value="P:recombinational repair"/>
    <property type="evidence" value="ECO:0007669"/>
    <property type="project" value="TreeGrafter"/>
</dbReference>
<dbReference type="GO" id="GO:0033202">
    <property type="term" value="C:DNA helicase complex"/>
    <property type="evidence" value="ECO:0007669"/>
    <property type="project" value="TreeGrafter"/>
</dbReference>
<dbReference type="Proteomes" id="UP000242662">
    <property type="component" value="Unassembled WGS sequence"/>
</dbReference>
<keyword evidence="15" id="KW-1185">Reference proteome</keyword>
<dbReference type="InterPro" id="IPR027417">
    <property type="entry name" value="P-loop_NTPase"/>
</dbReference>
<accession>A0A1G6GMA0</accession>
<dbReference type="Pfam" id="PF00580">
    <property type="entry name" value="UvrD-helicase"/>
    <property type="match status" value="1"/>
</dbReference>
<evidence type="ECO:0000256" key="1">
    <source>
        <dbReference type="ARBA" id="ARBA00009922"/>
    </source>
</evidence>
<keyword evidence="5 11" id="KW-0067">ATP-binding</keyword>
<evidence type="ECO:0000256" key="7">
    <source>
        <dbReference type="ARBA" id="ARBA00023235"/>
    </source>
</evidence>
<evidence type="ECO:0000259" key="12">
    <source>
        <dbReference type="PROSITE" id="PS51198"/>
    </source>
</evidence>
<comment type="similarity">
    <text evidence="1">Belongs to the helicase family. UvrD subfamily.</text>
</comment>
<keyword evidence="4 11" id="KW-0347">Helicase</keyword>
<dbReference type="InterPro" id="IPR014017">
    <property type="entry name" value="DNA_helicase_UvrD-like_C"/>
</dbReference>
<evidence type="ECO:0000256" key="2">
    <source>
        <dbReference type="ARBA" id="ARBA00022741"/>
    </source>
</evidence>
<evidence type="ECO:0000256" key="3">
    <source>
        <dbReference type="ARBA" id="ARBA00022801"/>
    </source>
</evidence>
<dbReference type="PROSITE" id="PS51198">
    <property type="entry name" value="UVRD_HELICASE_ATP_BIND"/>
    <property type="match status" value="1"/>
</dbReference>
<proteinExistence type="inferred from homology"/>
<keyword evidence="7" id="KW-0413">Isomerase</keyword>
<keyword evidence="2 11" id="KW-0547">Nucleotide-binding</keyword>
<feature type="binding site" evidence="11">
    <location>
        <begin position="166"/>
        <end position="173"/>
    </location>
    <ligand>
        <name>ATP</name>
        <dbReference type="ChEBI" id="CHEBI:30616"/>
    </ligand>
</feature>
<dbReference type="GO" id="GO:0005524">
    <property type="term" value="F:ATP binding"/>
    <property type="evidence" value="ECO:0007669"/>
    <property type="project" value="UniProtKB-UniRule"/>
</dbReference>
<evidence type="ECO:0000313" key="15">
    <source>
        <dbReference type="Proteomes" id="UP000242662"/>
    </source>
</evidence>
<evidence type="ECO:0000256" key="8">
    <source>
        <dbReference type="ARBA" id="ARBA00034617"/>
    </source>
</evidence>
<dbReference type="GO" id="GO:0016887">
    <property type="term" value="F:ATP hydrolysis activity"/>
    <property type="evidence" value="ECO:0007669"/>
    <property type="project" value="RHEA"/>
</dbReference>
<dbReference type="InterPro" id="IPR000212">
    <property type="entry name" value="DNA_helicase_UvrD/REP"/>
</dbReference>
<protein>
    <recommendedName>
        <fullName evidence="9">DNA 3'-5' helicase</fullName>
        <ecNumber evidence="9">5.6.2.4</ecNumber>
    </recommendedName>
</protein>
<dbReference type="PANTHER" id="PTHR11070">
    <property type="entry name" value="UVRD / RECB / PCRA DNA HELICASE FAMILY MEMBER"/>
    <property type="match status" value="1"/>
</dbReference>
<dbReference type="CDD" id="cd17932">
    <property type="entry name" value="DEXQc_UvrD"/>
    <property type="match status" value="1"/>
</dbReference>
<dbReference type="SUPFAM" id="SSF52540">
    <property type="entry name" value="P-loop containing nucleoside triphosphate hydrolases"/>
    <property type="match status" value="1"/>
</dbReference>
<reference evidence="15" key="1">
    <citation type="submission" date="2016-09" db="EMBL/GenBank/DDBJ databases">
        <authorList>
            <person name="Varghese N."/>
            <person name="Submissions S."/>
        </authorList>
    </citation>
    <scope>NUCLEOTIDE SEQUENCE [LARGE SCALE GENOMIC DNA]</scope>
    <source>
        <strain evidence="15">25nlg</strain>
    </source>
</reference>
<dbReference type="AlphaFoldDB" id="A0A1G6GMA0"/>
<evidence type="ECO:0000256" key="4">
    <source>
        <dbReference type="ARBA" id="ARBA00022806"/>
    </source>
</evidence>
<evidence type="ECO:0000256" key="5">
    <source>
        <dbReference type="ARBA" id="ARBA00022840"/>
    </source>
</evidence>
<dbReference type="Gene3D" id="1.10.486.10">
    <property type="entry name" value="PCRA, domain 4"/>
    <property type="match status" value="1"/>
</dbReference>
<comment type="catalytic activity">
    <reaction evidence="10">
        <text>ATP + H2O = ADP + phosphate + H(+)</text>
        <dbReference type="Rhea" id="RHEA:13065"/>
        <dbReference type="ChEBI" id="CHEBI:15377"/>
        <dbReference type="ChEBI" id="CHEBI:15378"/>
        <dbReference type="ChEBI" id="CHEBI:30616"/>
        <dbReference type="ChEBI" id="CHEBI:43474"/>
        <dbReference type="ChEBI" id="CHEBI:456216"/>
        <dbReference type="EC" id="5.6.2.4"/>
    </reaction>
</comment>
<evidence type="ECO:0000259" key="13">
    <source>
        <dbReference type="PROSITE" id="PS51217"/>
    </source>
</evidence>
<dbReference type="STRING" id="1464122.SAMN05421737_101232"/>
<feature type="domain" description="UvrD-like helicase C-terminal" evidence="13">
    <location>
        <begin position="425"/>
        <end position="691"/>
    </location>
</feature>
<evidence type="ECO:0000313" key="14">
    <source>
        <dbReference type="EMBL" id="SDB82963.1"/>
    </source>
</evidence>
<feature type="domain" description="UvrD-like helicase ATP-binding" evidence="12">
    <location>
        <begin position="145"/>
        <end position="424"/>
    </location>
</feature>
<name>A0A1G6GMA0_9BACI</name>
<dbReference type="InterPro" id="IPR013986">
    <property type="entry name" value="DExx_box_DNA_helicase_dom_sf"/>
</dbReference>
<dbReference type="RefSeq" id="WP_245700974.1">
    <property type="nucleotide sequence ID" value="NZ_FMYM01000001.1"/>
</dbReference>
<keyword evidence="6" id="KW-0238">DNA-binding</keyword>
<dbReference type="GO" id="GO:0043138">
    <property type="term" value="F:3'-5' DNA helicase activity"/>
    <property type="evidence" value="ECO:0007669"/>
    <property type="project" value="UniProtKB-EC"/>
</dbReference>
<evidence type="ECO:0000256" key="9">
    <source>
        <dbReference type="ARBA" id="ARBA00034808"/>
    </source>
</evidence>
<dbReference type="Gene3D" id="3.40.50.300">
    <property type="entry name" value="P-loop containing nucleotide triphosphate hydrolases"/>
    <property type="match status" value="2"/>
</dbReference>
<dbReference type="PROSITE" id="PS51217">
    <property type="entry name" value="UVRD_HELICASE_CTER"/>
    <property type="match status" value="1"/>
</dbReference>
<organism evidence="14 15">
    <name type="scientific">Shouchella lonarensis</name>
    <dbReference type="NCBI Taxonomy" id="1464122"/>
    <lineage>
        <taxon>Bacteria</taxon>
        <taxon>Bacillati</taxon>
        <taxon>Bacillota</taxon>
        <taxon>Bacilli</taxon>
        <taxon>Bacillales</taxon>
        <taxon>Bacillaceae</taxon>
        <taxon>Shouchella</taxon>
    </lineage>
</organism>
<dbReference type="CDD" id="cd18807">
    <property type="entry name" value="SF1_C_UvrD"/>
    <property type="match status" value="1"/>
</dbReference>
<evidence type="ECO:0000256" key="11">
    <source>
        <dbReference type="PROSITE-ProRule" id="PRU00560"/>
    </source>
</evidence>
<gene>
    <name evidence="14" type="ORF">SAMN05421737_101232</name>
</gene>
<dbReference type="PANTHER" id="PTHR11070:SF2">
    <property type="entry name" value="ATP-DEPENDENT DNA HELICASE SRS2"/>
    <property type="match status" value="1"/>
</dbReference>
<dbReference type="Gene3D" id="1.10.10.160">
    <property type="match status" value="1"/>
</dbReference>
<dbReference type="GO" id="GO:0003677">
    <property type="term" value="F:DNA binding"/>
    <property type="evidence" value="ECO:0007669"/>
    <property type="project" value="UniProtKB-KW"/>
</dbReference>
<sequence length="769" mass="88571">MQHDAIKTALYKNQPVSFSTYPREKWHALYLASKKDAVSCLHCGAPLDMRFPIHEAPTFVHPDSDMRCAEEIAAYERIQAAKEETAATTIGSFSLPQRRAILTNPTPSKWRAPTAMTKMSDFRPPITEQSVASHRYRNILAEKNIIVDNNQWRAIQHVHGPLCLLAGAGSGKTRVLTSRAAYMIACADISPKEMVLITFTAKAAQEMRVRMRTYPGVDPKSVQTLVIRTFHSLFYTMLQHAAPNQWQPAKLLQPEWQRVQLLKEVGNELGLTDDSFAFDQALTQISYWKNHLLAPNEVEPSDIFEERCRHLYERYEQTRITAQRFDFDDMLIGCLHLLQDNESLLQRYQQRFAYIAIDEFQDINKIQFDIIQLLAQPTHNLCVVGDDDQSIYAFRGSDPNYIQSFQDIYQEATTIYLTENYRSSHPIISCANEVIAKNRRRTKKTLTAQYTTDISPHLFYPYNEEEEATMITEDIQQTLNDGVSPLEIAIIYRTNVAARAIIERLMSTGIPFTIEQDFFSFYERNMVRCALAFLRIGQDEENITVLSDLLQALFLKRTTISDIHLLQTTHQCSSLEALSFLENLPTFQQKRLQTLPEQCRSLQALTPTAALNKVEHTLGFKDTLKKQGHEGHKMDKGSDDFRQLQVIAAQFDTVPEFLSYIEQMTSMHREKQQLNTHIDGVHLLTIHRAKGLEFDHVYILGAVENSLPHEYALDALRGRDEAPLEEERRLMYVAMTRAKTHLTISVPTYYRTKRVYPSRFLRTFTGRRQ</sequence>
<keyword evidence="3 11" id="KW-0378">Hydrolase</keyword>
<dbReference type="InterPro" id="IPR014016">
    <property type="entry name" value="UvrD-like_ATP-bd"/>
</dbReference>
<evidence type="ECO:0000256" key="6">
    <source>
        <dbReference type="ARBA" id="ARBA00023125"/>
    </source>
</evidence>
<dbReference type="EMBL" id="FMYM01000001">
    <property type="protein sequence ID" value="SDB82963.1"/>
    <property type="molecule type" value="Genomic_DNA"/>
</dbReference>